<reference evidence="3" key="1">
    <citation type="submission" date="2009-05" db="EMBL/GenBank/DDBJ databases">
        <title>The genome sequence of Ajellomyces capsulatus strain H143.</title>
        <authorList>
            <person name="Champion M."/>
            <person name="Cuomo C.A."/>
            <person name="Ma L.-J."/>
            <person name="Henn M.R."/>
            <person name="Sil A."/>
            <person name="Goldman B."/>
            <person name="Young S.K."/>
            <person name="Kodira C.D."/>
            <person name="Zeng Q."/>
            <person name="Koehrsen M."/>
            <person name="Alvarado L."/>
            <person name="Berlin A.M."/>
            <person name="Borenstein D."/>
            <person name="Chen Z."/>
            <person name="Engels R."/>
            <person name="Freedman E."/>
            <person name="Gellesch M."/>
            <person name="Goldberg J."/>
            <person name="Griggs A."/>
            <person name="Gujja S."/>
            <person name="Heiman D.I."/>
            <person name="Hepburn T.A."/>
            <person name="Howarth C."/>
            <person name="Jen D."/>
            <person name="Larson L."/>
            <person name="Lewis B."/>
            <person name="Mehta T."/>
            <person name="Park D."/>
            <person name="Pearson M."/>
            <person name="Roberts A."/>
            <person name="Saif S."/>
            <person name="Shea T.D."/>
            <person name="Shenoy N."/>
            <person name="Sisk P."/>
            <person name="Stolte C."/>
            <person name="Sykes S."/>
            <person name="Walk T."/>
            <person name="White J."/>
            <person name="Yandava C."/>
            <person name="Klein B."/>
            <person name="McEwen J.G."/>
            <person name="Puccia R."/>
            <person name="Goldman G.H."/>
            <person name="Felipe M.S."/>
            <person name="Nino-Vega G."/>
            <person name="San-Blas G."/>
            <person name="Taylor J.W."/>
            <person name="Mendoza L."/>
            <person name="Galagan J.E."/>
            <person name="Nusbaum C."/>
            <person name="Birren B.W."/>
        </authorList>
    </citation>
    <scope>NUCLEOTIDE SEQUENCE [LARGE SCALE GENOMIC DNA]</scope>
    <source>
        <strain evidence="3">H143</strain>
    </source>
</reference>
<organism evidence="2 3">
    <name type="scientific">Ajellomyces capsulatus (strain H143)</name>
    <name type="common">Darling's disease fungus</name>
    <name type="synonym">Histoplasma capsulatum</name>
    <dbReference type="NCBI Taxonomy" id="544712"/>
    <lineage>
        <taxon>Eukaryota</taxon>
        <taxon>Fungi</taxon>
        <taxon>Dikarya</taxon>
        <taxon>Ascomycota</taxon>
        <taxon>Pezizomycotina</taxon>
        <taxon>Eurotiomycetes</taxon>
        <taxon>Eurotiomycetidae</taxon>
        <taxon>Onygenales</taxon>
        <taxon>Ajellomycetaceae</taxon>
        <taxon>Histoplasma</taxon>
    </lineage>
</organism>
<name>C6HSB1_AJECH</name>
<feature type="region of interest" description="Disordered" evidence="1">
    <location>
        <begin position="43"/>
        <end position="64"/>
    </location>
</feature>
<gene>
    <name evidence="2" type="ORF">HCDG_09092</name>
</gene>
<sequence length="135" mass="14946">MNSGLQSIRAVETRMHHRALEPARWLSRFERAASQSWTAIDLSPSGRALTPTAGTEHLPDPKEWFTSRPTNLTVGSSCVLCRLDRSAGNPSVNSPLFAAKMPVEVPVRGRNNLSRPEEPVQAGFQVDNTEFSTFR</sequence>
<dbReference type="EMBL" id="GG692437">
    <property type="protein sequence ID" value="EER36929.1"/>
    <property type="molecule type" value="Genomic_DNA"/>
</dbReference>
<feature type="compositionally biased region" description="Polar residues" evidence="1">
    <location>
        <begin position="126"/>
        <end position="135"/>
    </location>
</feature>
<protein>
    <submittedName>
        <fullName evidence="2">Uncharacterized protein</fullName>
    </submittedName>
</protein>
<dbReference type="AlphaFoldDB" id="C6HSB1"/>
<evidence type="ECO:0000313" key="3">
    <source>
        <dbReference type="Proteomes" id="UP000002624"/>
    </source>
</evidence>
<dbReference type="Proteomes" id="UP000002624">
    <property type="component" value="Unassembled WGS sequence"/>
</dbReference>
<proteinExistence type="predicted"/>
<feature type="region of interest" description="Disordered" evidence="1">
    <location>
        <begin position="111"/>
        <end position="135"/>
    </location>
</feature>
<evidence type="ECO:0000313" key="2">
    <source>
        <dbReference type="EMBL" id="EER36929.1"/>
    </source>
</evidence>
<evidence type="ECO:0000256" key="1">
    <source>
        <dbReference type="SAM" id="MobiDB-lite"/>
    </source>
</evidence>
<dbReference type="HOGENOM" id="CLU_1885174_0_0_1"/>
<dbReference type="VEuPathDB" id="FungiDB:HCDG_09092"/>
<accession>C6HSB1</accession>